<organism evidence="8 9">
    <name type="scientific">Nocardioides immobilis</name>
    <dbReference type="NCBI Taxonomy" id="2049295"/>
    <lineage>
        <taxon>Bacteria</taxon>
        <taxon>Bacillati</taxon>
        <taxon>Actinomycetota</taxon>
        <taxon>Actinomycetes</taxon>
        <taxon>Propionibacteriales</taxon>
        <taxon>Nocardioidaceae</taxon>
        <taxon>Nocardioides</taxon>
    </lineage>
</organism>
<comment type="cofactor">
    <cofactor evidence="5">
        <name>FAD</name>
        <dbReference type="ChEBI" id="CHEBI:57692"/>
    </cofactor>
</comment>
<evidence type="ECO:0000256" key="3">
    <source>
        <dbReference type="ARBA" id="ARBA00022827"/>
    </source>
</evidence>
<keyword evidence="4 5" id="KW-0560">Oxidoreductase</keyword>
<evidence type="ECO:0000256" key="4">
    <source>
        <dbReference type="ARBA" id="ARBA00023002"/>
    </source>
</evidence>
<dbReference type="InterPro" id="IPR009100">
    <property type="entry name" value="AcylCoA_DH/oxidase_NM_dom_sf"/>
</dbReference>
<dbReference type="OrthoDB" id="4761766at2"/>
<evidence type="ECO:0000256" key="2">
    <source>
        <dbReference type="ARBA" id="ARBA00022630"/>
    </source>
</evidence>
<evidence type="ECO:0000259" key="6">
    <source>
        <dbReference type="Pfam" id="PF00441"/>
    </source>
</evidence>
<dbReference type="GO" id="GO:0003995">
    <property type="term" value="F:acyl-CoA dehydrogenase activity"/>
    <property type="evidence" value="ECO:0007669"/>
    <property type="project" value="TreeGrafter"/>
</dbReference>
<dbReference type="RefSeq" id="WP_118928359.1">
    <property type="nucleotide sequence ID" value="NZ_QXGH01000037.1"/>
</dbReference>
<dbReference type="InterPro" id="IPR036250">
    <property type="entry name" value="AcylCo_DH-like_C"/>
</dbReference>
<feature type="domain" description="Acyl-CoA dehydrogenase/oxidase C-terminal" evidence="6">
    <location>
        <begin position="274"/>
        <end position="401"/>
    </location>
</feature>
<evidence type="ECO:0000313" key="9">
    <source>
        <dbReference type="Proteomes" id="UP000283644"/>
    </source>
</evidence>
<gene>
    <name evidence="8" type="ORF">D0Z08_26840</name>
</gene>
<protein>
    <recommendedName>
        <fullName evidence="10">Acyl-CoA dehydrogenase</fullName>
    </recommendedName>
</protein>
<evidence type="ECO:0008006" key="10">
    <source>
        <dbReference type="Google" id="ProtNLM"/>
    </source>
</evidence>
<dbReference type="PANTHER" id="PTHR43884:SF20">
    <property type="entry name" value="ACYL-COA DEHYDROGENASE FADE28"/>
    <property type="match status" value="1"/>
</dbReference>
<evidence type="ECO:0000259" key="7">
    <source>
        <dbReference type="Pfam" id="PF02770"/>
    </source>
</evidence>
<proteinExistence type="inferred from homology"/>
<keyword evidence="3 5" id="KW-0274">FAD</keyword>
<dbReference type="InterPro" id="IPR009075">
    <property type="entry name" value="AcylCo_DH/oxidase_C"/>
</dbReference>
<dbReference type="Gene3D" id="2.40.110.10">
    <property type="entry name" value="Butyryl-CoA Dehydrogenase, subunit A, domain 2"/>
    <property type="match status" value="1"/>
</dbReference>
<name>A0A417XV05_9ACTN</name>
<dbReference type="EMBL" id="QXGH01000037">
    <property type="protein sequence ID" value="RHW24007.1"/>
    <property type="molecule type" value="Genomic_DNA"/>
</dbReference>
<accession>A0A417XV05</accession>
<evidence type="ECO:0000256" key="5">
    <source>
        <dbReference type="RuleBase" id="RU362125"/>
    </source>
</evidence>
<sequence length="416" mass="43200">MPQSGSWNEDELAAFEAGLTAENLTAIMRSTWTWDDRALRRDLTRLLTTLRALGELEPGGDLHRLVRSRALHSASGFLAAVLGPRVIADSGHATSYSFAETLVRSPWLVGGPDEELLLKSVGAATDGPGAPGLDLAASPGFASRGLAAHALAASGDQDAGAELLSKIEAGALSATLAAAEASGSWDPALVRTRATLTGSQWLLEGEKYFVPHADTADVLLVVARSTAGPSLFAVEAAAAGLTLSAMRTVDPTRPLSRVRLSAVPAALVGTEGAGGRLMARTLDLATTWLAEEQVRGTRRCLELAAAALAAPDGPMGDARRRYAELRVQAEIADALGQRARRLADDPANGGVAAAMAHIACSETFTDVAGATLQLVGGAGDAVVDEVAGIHLRAQSSDLLFGGPALYYERLLERMDI</sequence>
<dbReference type="Proteomes" id="UP000283644">
    <property type="component" value="Unassembled WGS sequence"/>
</dbReference>
<dbReference type="SUPFAM" id="SSF47203">
    <property type="entry name" value="Acyl-CoA dehydrogenase C-terminal domain-like"/>
    <property type="match status" value="1"/>
</dbReference>
<evidence type="ECO:0000313" key="8">
    <source>
        <dbReference type="EMBL" id="RHW24007.1"/>
    </source>
</evidence>
<keyword evidence="2 5" id="KW-0285">Flavoprotein</keyword>
<evidence type="ECO:0000256" key="1">
    <source>
        <dbReference type="ARBA" id="ARBA00009347"/>
    </source>
</evidence>
<dbReference type="InterPro" id="IPR046373">
    <property type="entry name" value="Acyl-CoA_Oxase/DH_mid-dom_sf"/>
</dbReference>
<dbReference type="Pfam" id="PF00441">
    <property type="entry name" value="Acyl-CoA_dh_1"/>
    <property type="match status" value="1"/>
</dbReference>
<reference evidence="8 9" key="1">
    <citation type="submission" date="2018-09" db="EMBL/GenBank/DDBJ databases">
        <title>Genome sequencing of Nocardioides immobilis CCTCC AB 2017083 for comparison to Nocardioides silvaticus.</title>
        <authorList>
            <person name="Li C."/>
            <person name="Wang G."/>
        </authorList>
    </citation>
    <scope>NUCLEOTIDE SEQUENCE [LARGE SCALE GENOMIC DNA]</scope>
    <source>
        <strain evidence="8 9">CCTCC AB 2017083</strain>
    </source>
</reference>
<dbReference type="AlphaFoldDB" id="A0A417XV05"/>
<comment type="caution">
    <text evidence="8">The sequence shown here is derived from an EMBL/GenBank/DDBJ whole genome shotgun (WGS) entry which is preliminary data.</text>
</comment>
<dbReference type="Pfam" id="PF02770">
    <property type="entry name" value="Acyl-CoA_dh_M"/>
    <property type="match status" value="1"/>
</dbReference>
<keyword evidence="9" id="KW-1185">Reference proteome</keyword>
<dbReference type="SUPFAM" id="SSF56645">
    <property type="entry name" value="Acyl-CoA dehydrogenase NM domain-like"/>
    <property type="match status" value="1"/>
</dbReference>
<feature type="domain" description="Acyl-CoA oxidase/dehydrogenase middle" evidence="7">
    <location>
        <begin position="176"/>
        <end position="255"/>
    </location>
</feature>
<dbReference type="PANTHER" id="PTHR43884">
    <property type="entry name" value="ACYL-COA DEHYDROGENASE"/>
    <property type="match status" value="1"/>
</dbReference>
<comment type="similarity">
    <text evidence="1 5">Belongs to the acyl-CoA dehydrogenase family.</text>
</comment>
<dbReference type="InterPro" id="IPR006091">
    <property type="entry name" value="Acyl-CoA_Oxase/DH_mid-dom"/>
</dbReference>
<dbReference type="Gene3D" id="1.20.140.10">
    <property type="entry name" value="Butyryl-CoA Dehydrogenase, subunit A, domain 3"/>
    <property type="match status" value="1"/>
</dbReference>